<dbReference type="InterPro" id="IPR050962">
    <property type="entry name" value="Phosphate-bind_PstS"/>
</dbReference>
<accession>A0A6J6VXS9</accession>
<dbReference type="EMBL" id="CAFABI010000012">
    <property type="protein sequence ID" value="CAB4820750.1"/>
    <property type="molecule type" value="Genomic_DNA"/>
</dbReference>
<dbReference type="GO" id="GO:0042301">
    <property type="term" value="F:phosphate ion binding"/>
    <property type="evidence" value="ECO:0007669"/>
    <property type="project" value="InterPro"/>
</dbReference>
<evidence type="ECO:0000313" key="8">
    <source>
        <dbReference type="EMBL" id="CAB4820750.1"/>
    </source>
</evidence>
<evidence type="ECO:0000313" key="7">
    <source>
        <dbReference type="EMBL" id="CAB4775307.1"/>
    </source>
</evidence>
<dbReference type="EMBL" id="CAFBOJ010000008">
    <property type="protein sequence ID" value="CAB4971477.1"/>
    <property type="molecule type" value="Genomic_DNA"/>
</dbReference>
<evidence type="ECO:0000313" key="13">
    <source>
        <dbReference type="EMBL" id="CAB5074159.1"/>
    </source>
</evidence>
<evidence type="ECO:0000256" key="1">
    <source>
        <dbReference type="ARBA" id="ARBA00008725"/>
    </source>
</evidence>
<dbReference type="InterPro" id="IPR005673">
    <property type="entry name" value="ABC_phos-bd_PstS"/>
</dbReference>
<evidence type="ECO:0000259" key="4">
    <source>
        <dbReference type="Pfam" id="PF12849"/>
    </source>
</evidence>
<organism evidence="7">
    <name type="scientific">freshwater metagenome</name>
    <dbReference type="NCBI Taxonomy" id="449393"/>
    <lineage>
        <taxon>unclassified sequences</taxon>
        <taxon>metagenomes</taxon>
        <taxon>ecological metagenomes</taxon>
    </lineage>
</organism>
<dbReference type="PANTHER" id="PTHR42996:SF1">
    <property type="entry name" value="PHOSPHATE-BINDING PROTEIN PSTS"/>
    <property type="match status" value="1"/>
</dbReference>
<dbReference type="EMBL" id="CAFBQK010000022">
    <property type="protein sequence ID" value="CAB5047542.1"/>
    <property type="molecule type" value="Genomic_DNA"/>
</dbReference>
<dbReference type="EMBL" id="CAEZYB010000011">
    <property type="protein sequence ID" value="CAB4695836.1"/>
    <property type="molecule type" value="Genomic_DNA"/>
</dbReference>
<gene>
    <name evidence="5" type="ORF">UFOPK2254_00183</name>
    <name evidence="6" type="ORF">UFOPK2646_00173</name>
    <name evidence="7" type="ORF">UFOPK2907_00786</name>
    <name evidence="8" type="ORF">UFOPK3197_00185</name>
    <name evidence="9" type="ORF">UFOPK3241_00227</name>
    <name evidence="10" type="ORF">UFOPK3707_00380</name>
    <name evidence="11" type="ORF">UFOPK3937_00146</name>
    <name evidence="12" type="ORF">UFOPK4265_00291</name>
    <name evidence="13" type="ORF">UFOPK4401_00560</name>
</gene>
<keyword evidence="2" id="KW-0813">Transport</keyword>
<sequence length="380" mass="39032">MKISRNLKIAAIATAIALFAAQPASAAEKLTGAGATFPIPLIDACKAGFATDNPGSTFTYSGGGSGAGRTASDNGIGDVNFSDSPHTAASRLATVIHIPVVAAPIAVMYKLSSSKVLNLSPATVAGIFGGTITKWNDPAIVADNNRTTTVVNFKKDKDGQVVKDKAGKPVVLNTRNVKSYYTLPNQKITVIYRSDKSGTSGNFTSFLHGMAPAVWTKSGNDTFTNGFPGKLNDIANLGRIVGASGSAAVSALAAKSPYSITYAEKNYAASNGLKVANIQNAAGNFQAPDAGGTAAFLGAATVDANGILTFDYATKNAGAYPLGIVSYALVDTKTKKATEVKALLNYILNPKCPSTNPALEYTTITGPLLAVDVAQIAKIG</sequence>
<evidence type="ECO:0000313" key="12">
    <source>
        <dbReference type="EMBL" id="CAB5047542.1"/>
    </source>
</evidence>
<evidence type="ECO:0000313" key="9">
    <source>
        <dbReference type="EMBL" id="CAB4840223.1"/>
    </source>
</evidence>
<reference evidence="7" key="1">
    <citation type="submission" date="2020-05" db="EMBL/GenBank/DDBJ databases">
        <authorList>
            <person name="Chiriac C."/>
            <person name="Salcher M."/>
            <person name="Ghai R."/>
            <person name="Kavagutti S V."/>
        </authorList>
    </citation>
    <scope>NUCLEOTIDE SEQUENCE</scope>
</reference>
<name>A0A6J6VXS9_9ZZZZ</name>
<evidence type="ECO:0000256" key="3">
    <source>
        <dbReference type="ARBA" id="ARBA00022592"/>
    </source>
</evidence>
<dbReference type="EMBL" id="CAFAZX010000007">
    <property type="protein sequence ID" value="CAB4840223.1"/>
    <property type="molecule type" value="Genomic_DNA"/>
</dbReference>
<evidence type="ECO:0000313" key="11">
    <source>
        <dbReference type="EMBL" id="CAB4971477.1"/>
    </source>
</evidence>
<dbReference type="Pfam" id="PF12849">
    <property type="entry name" value="PBP_like_2"/>
    <property type="match status" value="1"/>
</dbReference>
<protein>
    <submittedName>
        <fullName evidence="7">Unannotated protein</fullName>
    </submittedName>
</protein>
<evidence type="ECO:0000313" key="10">
    <source>
        <dbReference type="EMBL" id="CAB4921661.1"/>
    </source>
</evidence>
<dbReference type="EMBL" id="CAEZWO010000010">
    <property type="protein sequence ID" value="CAB4651567.1"/>
    <property type="molecule type" value="Genomic_DNA"/>
</dbReference>
<dbReference type="InterPro" id="IPR024370">
    <property type="entry name" value="PBP_domain"/>
</dbReference>
<evidence type="ECO:0000313" key="6">
    <source>
        <dbReference type="EMBL" id="CAB4695836.1"/>
    </source>
</evidence>
<dbReference type="Gene3D" id="3.40.190.10">
    <property type="entry name" value="Periplasmic binding protein-like II"/>
    <property type="match status" value="4"/>
</dbReference>
<evidence type="ECO:0000256" key="2">
    <source>
        <dbReference type="ARBA" id="ARBA00022448"/>
    </source>
</evidence>
<dbReference type="AlphaFoldDB" id="A0A6J6VXS9"/>
<dbReference type="EMBL" id="CAFBRB010000045">
    <property type="protein sequence ID" value="CAB5074159.1"/>
    <property type="molecule type" value="Genomic_DNA"/>
</dbReference>
<keyword evidence="3" id="KW-0592">Phosphate transport</keyword>
<dbReference type="GO" id="GO:0035435">
    <property type="term" value="P:phosphate ion transmembrane transport"/>
    <property type="evidence" value="ECO:0007669"/>
    <property type="project" value="InterPro"/>
</dbReference>
<dbReference type="EMBL" id="CAEZZR010000065">
    <property type="protein sequence ID" value="CAB4775307.1"/>
    <property type="molecule type" value="Genomic_DNA"/>
</dbReference>
<dbReference type="EMBL" id="CAFBMY010000041">
    <property type="protein sequence ID" value="CAB4921661.1"/>
    <property type="molecule type" value="Genomic_DNA"/>
</dbReference>
<dbReference type="GO" id="GO:0043190">
    <property type="term" value="C:ATP-binding cassette (ABC) transporter complex"/>
    <property type="evidence" value="ECO:0007669"/>
    <property type="project" value="InterPro"/>
</dbReference>
<dbReference type="PIRSF" id="PIRSF002756">
    <property type="entry name" value="PstS"/>
    <property type="match status" value="1"/>
</dbReference>
<dbReference type="SUPFAM" id="SSF53850">
    <property type="entry name" value="Periplasmic binding protein-like II"/>
    <property type="match status" value="1"/>
</dbReference>
<feature type="domain" description="PBP" evidence="4">
    <location>
        <begin position="22"/>
        <end position="349"/>
    </location>
</feature>
<comment type="similarity">
    <text evidence="1">Belongs to the PstS family.</text>
</comment>
<dbReference type="PANTHER" id="PTHR42996">
    <property type="entry name" value="PHOSPHATE-BINDING PROTEIN PSTS"/>
    <property type="match status" value="1"/>
</dbReference>
<proteinExistence type="inferred from homology"/>
<evidence type="ECO:0000313" key="5">
    <source>
        <dbReference type="EMBL" id="CAB4651567.1"/>
    </source>
</evidence>